<dbReference type="InterPro" id="IPR006028">
    <property type="entry name" value="GABAA/Glycine_rcpt"/>
</dbReference>
<dbReference type="Proteomes" id="UP000001593">
    <property type="component" value="Unassembled WGS sequence"/>
</dbReference>
<feature type="transmembrane region" description="Helical" evidence="11">
    <location>
        <begin position="234"/>
        <end position="256"/>
    </location>
</feature>
<keyword evidence="4" id="KW-1003">Cell membrane</keyword>
<comment type="subcellular location">
    <subcellularLocation>
        <location evidence="2">Cell membrane</location>
    </subcellularLocation>
    <subcellularLocation>
        <location evidence="1">Membrane</location>
        <topology evidence="1">Multi-pass membrane protein</topology>
    </subcellularLocation>
</comment>
<dbReference type="InterPro" id="IPR036734">
    <property type="entry name" value="Neur_chan_lig-bd_sf"/>
</dbReference>
<dbReference type="Pfam" id="PF02932">
    <property type="entry name" value="Neur_chan_memb"/>
    <property type="match status" value="1"/>
</dbReference>
<dbReference type="InParanoid" id="A7SCG4"/>
<comment type="caution">
    <text evidence="11">Lacks conserved residue(s) required for the propagation of feature annotation.</text>
</comment>
<dbReference type="InterPro" id="IPR006029">
    <property type="entry name" value="Neurotrans-gated_channel_TM"/>
</dbReference>
<evidence type="ECO:0000259" key="13">
    <source>
        <dbReference type="Pfam" id="PF02932"/>
    </source>
</evidence>
<sequence length="270" mass="31351">DFSFEFYMRQRWIDPTLKYNKSSLYNKNYSYAILDHTLVNNLWKPDTYIENLKRLEMGFSGGPFINEGLRLFPNGLVLISSRVSATLSCAMNFHNFPMDRQSCSVTISSYFFTEDDLYYDWNDVSIYKGNLSQFDLLGLDSLRKSLVFTSGTYSSLVATFRFRRRIQNYLLSFYVPTILTVMLSWVSFFISPNSAPARCALGIITVLAVGGFLTNQRKSFPTVSYVMSADLYILVCYVFVFCALLEYAVVHFFFVYDKQLLQFQQQQEKV</sequence>
<dbReference type="Gene3D" id="1.20.58.390">
    <property type="entry name" value="Neurotransmitter-gated ion-channel transmembrane domain"/>
    <property type="match status" value="1"/>
</dbReference>
<evidence type="ECO:0000256" key="5">
    <source>
        <dbReference type="ARBA" id="ARBA00022692"/>
    </source>
</evidence>
<keyword evidence="7 11" id="KW-1133">Transmembrane helix</keyword>
<protein>
    <submittedName>
        <fullName evidence="14">Uncharacterized protein</fullName>
    </submittedName>
</protein>
<dbReference type="KEGG" id="nve:5510163"/>
<dbReference type="CDD" id="cd19049">
    <property type="entry name" value="LGIC_TM_anion"/>
    <property type="match status" value="1"/>
</dbReference>
<dbReference type="SUPFAM" id="SSF90112">
    <property type="entry name" value="Neurotransmitter-gated ion-channel transmembrane pore"/>
    <property type="match status" value="1"/>
</dbReference>
<feature type="domain" description="Neurotransmitter-gated ion-channel transmembrane" evidence="13">
    <location>
        <begin position="174"/>
        <end position="255"/>
    </location>
</feature>
<evidence type="ECO:0000259" key="12">
    <source>
        <dbReference type="Pfam" id="PF02931"/>
    </source>
</evidence>
<evidence type="ECO:0000256" key="11">
    <source>
        <dbReference type="RuleBase" id="RU000687"/>
    </source>
</evidence>
<keyword evidence="8 11" id="KW-0406">Ion transport</keyword>
<accession>A7SCG4</accession>
<evidence type="ECO:0000256" key="7">
    <source>
        <dbReference type="ARBA" id="ARBA00022989"/>
    </source>
</evidence>
<keyword evidence="5 11" id="KW-0812">Transmembrane</keyword>
<dbReference type="PROSITE" id="PS00236">
    <property type="entry name" value="NEUROTR_ION_CHANNEL"/>
    <property type="match status" value="1"/>
</dbReference>
<dbReference type="EMBL" id="DS469623">
    <property type="protein sequence ID" value="EDO38572.1"/>
    <property type="molecule type" value="Genomic_DNA"/>
</dbReference>
<dbReference type="eggNOG" id="KOG3644">
    <property type="taxonomic scope" value="Eukaryota"/>
</dbReference>
<dbReference type="OrthoDB" id="5963250at2759"/>
<proteinExistence type="inferred from homology"/>
<dbReference type="GO" id="GO:0005886">
    <property type="term" value="C:plasma membrane"/>
    <property type="evidence" value="ECO:0007669"/>
    <property type="project" value="UniProtKB-SubCell"/>
</dbReference>
<evidence type="ECO:0000313" key="14">
    <source>
        <dbReference type="EMBL" id="EDO38572.1"/>
    </source>
</evidence>
<name>A7SCG4_NEMVE</name>
<evidence type="ECO:0000256" key="10">
    <source>
        <dbReference type="ARBA" id="ARBA00023303"/>
    </source>
</evidence>
<keyword evidence="10 11" id="KW-0407">Ion channel</keyword>
<dbReference type="PRINTS" id="PR00252">
    <property type="entry name" value="NRIONCHANNEL"/>
</dbReference>
<dbReference type="AlphaFoldDB" id="A7SCG4"/>
<dbReference type="InterPro" id="IPR038050">
    <property type="entry name" value="Neuro_actylchol_rec"/>
</dbReference>
<reference evidence="14 15" key="1">
    <citation type="journal article" date="2007" name="Science">
        <title>Sea anemone genome reveals ancestral eumetazoan gene repertoire and genomic organization.</title>
        <authorList>
            <person name="Putnam N.H."/>
            <person name="Srivastava M."/>
            <person name="Hellsten U."/>
            <person name="Dirks B."/>
            <person name="Chapman J."/>
            <person name="Salamov A."/>
            <person name="Terry A."/>
            <person name="Shapiro H."/>
            <person name="Lindquist E."/>
            <person name="Kapitonov V.V."/>
            <person name="Jurka J."/>
            <person name="Genikhovich G."/>
            <person name="Grigoriev I.V."/>
            <person name="Lucas S.M."/>
            <person name="Steele R.E."/>
            <person name="Finnerty J.R."/>
            <person name="Technau U."/>
            <person name="Martindale M.Q."/>
            <person name="Rokhsar D.S."/>
        </authorList>
    </citation>
    <scope>NUCLEOTIDE SEQUENCE [LARGE SCALE GENOMIC DNA]</scope>
    <source>
        <strain evidence="15">CH2 X CH6</strain>
    </source>
</reference>
<organism evidence="14 15">
    <name type="scientific">Nematostella vectensis</name>
    <name type="common">Starlet sea anemone</name>
    <dbReference type="NCBI Taxonomy" id="45351"/>
    <lineage>
        <taxon>Eukaryota</taxon>
        <taxon>Metazoa</taxon>
        <taxon>Cnidaria</taxon>
        <taxon>Anthozoa</taxon>
        <taxon>Hexacorallia</taxon>
        <taxon>Actiniaria</taxon>
        <taxon>Edwardsiidae</taxon>
        <taxon>Nematostella</taxon>
    </lineage>
</organism>
<evidence type="ECO:0000313" key="15">
    <source>
        <dbReference type="Proteomes" id="UP000001593"/>
    </source>
</evidence>
<feature type="domain" description="Neurotransmitter-gated ion-channel ligand-binding" evidence="12">
    <location>
        <begin position="2"/>
        <end position="165"/>
    </location>
</feature>
<dbReference type="PANTHER" id="PTHR18945">
    <property type="entry name" value="NEUROTRANSMITTER GATED ION CHANNEL"/>
    <property type="match status" value="1"/>
</dbReference>
<dbReference type="InterPro" id="IPR036719">
    <property type="entry name" value="Neuro-gated_channel_TM_sf"/>
</dbReference>
<evidence type="ECO:0000256" key="6">
    <source>
        <dbReference type="ARBA" id="ARBA00022729"/>
    </source>
</evidence>
<comment type="similarity">
    <text evidence="11">Belongs to the ligand-gated ion channel (TC 1.A.9) family.</text>
</comment>
<dbReference type="OMA" id="EFYMRQR"/>
<keyword evidence="6" id="KW-0732">Signal</keyword>
<dbReference type="STRING" id="45351.A7SCG4"/>
<dbReference type="PhylomeDB" id="A7SCG4"/>
<dbReference type="PRINTS" id="PR00253">
    <property type="entry name" value="GABAARECEPTR"/>
</dbReference>
<dbReference type="SUPFAM" id="SSF63712">
    <property type="entry name" value="Nicotinic receptor ligand binding domain-like"/>
    <property type="match status" value="1"/>
</dbReference>
<evidence type="ECO:0000256" key="4">
    <source>
        <dbReference type="ARBA" id="ARBA00022475"/>
    </source>
</evidence>
<dbReference type="GO" id="GO:0005230">
    <property type="term" value="F:extracellular ligand-gated monoatomic ion channel activity"/>
    <property type="evidence" value="ECO:0007669"/>
    <property type="project" value="InterPro"/>
</dbReference>
<evidence type="ECO:0000256" key="1">
    <source>
        <dbReference type="ARBA" id="ARBA00004141"/>
    </source>
</evidence>
<feature type="non-terminal residue" evidence="14">
    <location>
        <position position="1"/>
    </location>
</feature>
<dbReference type="InterPro" id="IPR018000">
    <property type="entry name" value="Neurotransmitter_ion_chnl_CS"/>
</dbReference>
<keyword evidence="9 11" id="KW-0472">Membrane</keyword>
<dbReference type="Pfam" id="PF02931">
    <property type="entry name" value="Neur_chan_LBD"/>
    <property type="match status" value="1"/>
</dbReference>
<evidence type="ECO:0000256" key="9">
    <source>
        <dbReference type="ARBA" id="ARBA00023136"/>
    </source>
</evidence>
<dbReference type="HOGENOM" id="CLU_010920_3_1_1"/>
<evidence type="ECO:0000256" key="2">
    <source>
        <dbReference type="ARBA" id="ARBA00004236"/>
    </source>
</evidence>
<dbReference type="Gene3D" id="2.70.170.10">
    <property type="entry name" value="Neurotransmitter-gated ion-channel ligand-binding domain"/>
    <property type="match status" value="1"/>
</dbReference>
<keyword evidence="3 11" id="KW-0813">Transport</keyword>
<evidence type="ECO:0000256" key="8">
    <source>
        <dbReference type="ARBA" id="ARBA00023065"/>
    </source>
</evidence>
<gene>
    <name evidence="14" type="ORF">NEMVEDRAFT_v1g113279</name>
</gene>
<feature type="transmembrane region" description="Helical" evidence="11">
    <location>
        <begin position="195"/>
        <end position="213"/>
    </location>
</feature>
<dbReference type="GO" id="GO:0004888">
    <property type="term" value="F:transmembrane signaling receptor activity"/>
    <property type="evidence" value="ECO:0007669"/>
    <property type="project" value="InterPro"/>
</dbReference>
<feature type="transmembrane region" description="Helical" evidence="11">
    <location>
        <begin position="169"/>
        <end position="189"/>
    </location>
</feature>
<dbReference type="FunFam" id="1.20.58.390:FF:000138">
    <property type="entry name" value="Predicted protein"/>
    <property type="match status" value="1"/>
</dbReference>
<keyword evidence="15" id="KW-1185">Reference proteome</keyword>
<dbReference type="InterPro" id="IPR006201">
    <property type="entry name" value="Neur_channel"/>
</dbReference>
<evidence type="ECO:0000256" key="3">
    <source>
        <dbReference type="ARBA" id="ARBA00022448"/>
    </source>
</evidence>
<dbReference type="InterPro" id="IPR006202">
    <property type="entry name" value="Neur_chan_lig-bd"/>
</dbReference>